<proteinExistence type="predicted"/>
<protein>
    <submittedName>
        <fullName evidence="2">Membrane protein YdbS with pleckstrin-like domain</fullName>
    </submittedName>
</protein>
<dbReference type="Proteomes" id="UP000521017">
    <property type="component" value="Unassembled WGS sequence"/>
</dbReference>
<dbReference type="RefSeq" id="WP_184628419.1">
    <property type="nucleotide sequence ID" value="NZ_JACHCC010000012.1"/>
</dbReference>
<keyword evidence="1" id="KW-0472">Membrane</keyword>
<comment type="caution">
    <text evidence="2">The sequence shown here is derived from an EMBL/GenBank/DDBJ whole genome shotgun (WGS) entry which is preliminary data.</text>
</comment>
<sequence length="200" mass="23594">MNFEDLQKSWQGQPVNVITDTSKLKSSLQTRWEKYQSKLFKQKVYGSILLLVTLVGIGWVYLAFHELFRWPFTVSIAAMYALILVYIFVSWKSYAFKKENLESSSAGYISYQLDKLKWQRKTVTLYTWIYLVLLWLSLVMYISEVAAKGTVFFQCMAVLVVTTYILGVHLWYRYKKQKKVLSEIDEMTADLQQIRQELTD</sequence>
<accession>A0A7X0MLR7</accession>
<reference evidence="2 3" key="1">
    <citation type="submission" date="2020-08" db="EMBL/GenBank/DDBJ databases">
        <title>Genomic Encyclopedia of Type Strains, Phase IV (KMG-V): Genome sequencing to study the core and pangenomes of soil and plant-associated prokaryotes.</title>
        <authorList>
            <person name="Whitman W."/>
        </authorList>
    </citation>
    <scope>NUCLEOTIDE SEQUENCE [LARGE SCALE GENOMIC DNA]</scope>
    <source>
        <strain evidence="2 3">M2T3</strain>
    </source>
</reference>
<name>A0A7X0MLR7_9SPHI</name>
<organism evidence="2 3">
    <name type="scientific">Pedobacter cryoconitis</name>
    <dbReference type="NCBI Taxonomy" id="188932"/>
    <lineage>
        <taxon>Bacteria</taxon>
        <taxon>Pseudomonadati</taxon>
        <taxon>Bacteroidota</taxon>
        <taxon>Sphingobacteriia</taxon>
        <taxon>Sphingobacteriales</taxon>
        <taxon>Sphingobacteriaceae</taxon>
        <taxon>Pedobacter</taxon>
    </lineage>
</organism>
<feature type="transmembrane region" description="Helical" evidence="1">
    <location>
        <begin position="44"/>
        <end position="64"/>
    </location>
</feature>
<dbReference type="EMBL" id="JACHCC010000012">
    <property type="protein sequence ID" value="MBB6502160.1"/>
    <property type="molecule type" value="Genomic_DNA"/>
</dbReference>
<keyword evidence="1" id="KW-1133">Transmembrane helix</keyword>
<feature type="transmembrane region" description="Helical" evidence="1">
    <location>
        <begin position="149"/>
        <end position="172"/>
    </location>
</feature>
<gene>
    <name evidence="2" type="ORF">HDF25_004337</name>
</gene>
<feature type="transmembrane region" description="Helical" evidence="1">
    <location>
        <begin position="123"/>
        <end position="143"/>
    </location>
</feature>
<evidence type="ECO:0000256" key="1">
    <source>
        <dbReference type="SAM" id="Phobius"/>
    </source>
</evidence>
<feature type="transmembrane region" description="Helical" evidence="1">
    <location>
        <begin position="70"/>
        <end position="89"/>
    </location>
</feature>
<keyword evidence="1" id="KW-0812">Transmembrane</keyword>
<dbReference type="AlphaFoldDB" id="A0A7X0MLR7"/>
<evidence type="ECO:0000313" key="2">
    <source>
        <dbReference type="EMBL" id="MBB6502160.1"/>
    </source>
</evidence>
<evidence type="ECO:0000313" key="3">
    <source>
        <dbReference type="Proteomes" id="UP000521017"/>
    </source>
</evidence>